<keyword evidence="7" id="KW-0808">Transferase</keyword>
<keyword evidence="2 4" id="KW-0547">Nucleotide-binding</keyword>
<dbReference type="PANTHER" id="PTHR11909">
    <property type="entry name" value="CASEIN KINASE-RELATED"/>
    <property type="match status" value="1"/>
</dbReference>
<dbReference type="OrthoDB" id="5979581at2759"/>
<feature type="domain" description="Protein kinase" evidence="6">
    <location>
        <begin position="18"/>
        <end position="315"/>
    </location>
</feature>
<evidence type="ECO:0000259" key="6">
    <source>
        <dbReference type="PROSITE" id="PS50011"/>
    </source>
</evidence>
<dbReference type="RefSeq" id="XP_068351094.1">
    <property type="nucleotide sequence ID" value="XM_068494673.1"/>
</dbReference>
<dbReference type="Proteomes" id="UP000179807">
    <property type="component" value="Unassembled WGS sequence"/>
</dbReference>
<dbReference type="GeneID" id="94829377"/>
<reference evidence="7" key="1">
    <citation type="submission" date="2016-10" db="EMBL/GenBank/DDBJ databases">
        <authorList>
            <person name="Benchimol M."/>
            <person name="Almeida L.G."/>
            <person name="Vasconcelos A.T."/>
            <person name="Perreira-Neves A."/>
            <person name="Rosa I.A."/>
            <person name="Tasca T."/>
            <person name="Bogo M.R."/>
            <person name="de Souza W."/>
        </authorList>
    </citation>
    <scope>NUCLEOTIDE SEQUENCE [LARGE SCALE GENOMIC DNA]</scope>
    <source>
        <strain evidence="7">K</strain>
    </source>
</reference>
<sequence>MSKIARGEHQPFDIINNYRVIKLIGRGGFADIYFVRDMKTNAPCAMKIERREKFDSKSGKSDSRVDVEYAFVRQLQSSLYFPHLYDCGIYQNLRFIVMEILGPSLFKLARSLPGAKLSLSTALRVGVESVCILHELHCRGLIHRDVKPENFLIRPGSPTPLCLCDFGLATRTKSENSNKSREFIGTIKYASIFAMKGQLIGPRDDMISWIYSMIELITGTLPWSHILSNTISNYNPNTDGNNSDDRNMNLNDEMIRKIRNSNKEAVCRMKEKITPDELCARVPIQFIDIYKSLIDLEFDQLPDYDFIVLSLSNALRDAGARETDPFDWESLSEDAAYQISPIPLDREAPSFSPSLTHATQVLPKGFDQNIDEKSSKTEDVGNKNSEVAAGVSSNVHTKGKRVLEDTALLVAAGDDMEENIDGMIGMFGQVRRKVCRCCSIC</sequence>
<dbReference type="AlphaFoldDB" id="A0A1J4JK62"/>
<evidence type="ECO:0000313" key="8">
    <source>
        <dbReference type="Proteomes" id="UP000179807"/>
    </source>
</evidence>
<keyword evidence="3 4" id="KW-0067">ATP-binding</keyword>
<dbReference type="GO" id="GO:0004674">
    <property type="term" value="F:protein serine/threonine kinase activity"/>
    <property type="evidence" value="ECO:0007669"/>
    <property type="project" value="UniProtKB-KW"/>
</dbReference>
<dbReference type="Pfam" id="PF00069">
    <property type="entry name" value="Pkinase"/>
    <property type="match status" value="1"/>
</dbReference>
<dbReference type="SUPFAM" id="SSF56112">
    <property type="entry name" value="Protein kinase-like (PK-like)"/>
    <property type="match status" value="1"/>
</dbReference>
<dbReference type="GO" id="GO:0005524">
    <property type="term" value="F:ATP binding"/>
    <property type="evidence" value="ECO:0007669"/>
    <property type="project" value="UniProtKB-UniRule"/>
</dbReference>
<dbReference type="VEuPathDB" id="TrichDB:TRFO_09085"/>
<dbReference type="InterPro" id="IPR008271">
    <property type="entry name" value="Ser/Thr_kinase_AS"/>
</dbReference>
<dbReference type="InterPro" id="IPR011009">
    <property type="entry name" value="Kinase-like_dom_sf"/>
</dbReference>
<dbReference type="EC" id="2.7.11.1" evidence="1"/>
<accession>A0A1J4JK62</accession>
<dbReference type="PROSITE" id="PS50011">
    <property type="entry name" value="PROTEIN_KINASE_DOM"/>
    <property type="match status" value="1"/>
</dbReference>
<evidence type="ECO:0000313" key="7">
    <source>
        <dbReference type="EMBL" id="OHS97957.1"/>
    </source>
</evidence>
<evidence type="ECO:0000256" key="1">
    <source>
        <dbReference type="ARBA" id="ARBA00012513"/>
    </source>
</evidence>
<keyword evidence="7" id="KW-0418">Kinase</keyword>
<comment type="caution">
    <text evidence="7">The sequence shown here is derived from an EMBL/GenBank/DDBJ whole genome shotgun (WGS) entry which is preliminary data.</text>
</comment>
<keyword evidence="5" id="KW-0723">Serine/threonine-protein kinase</keyword>
<evidence type="ECO:0000256" key="3">
    <source>
        <dbReference type="ARBA" id="ARBA00022840"/>
    </source>
</evidence>
<proteinExistence type="inferred from homology"/>
<dbReference type="SMART" id="SM00220">
    <property type="entry name" value="S_TKc"/>
    <property type="match status" value="1"/>
</dbReference>
<protein>
    <recommendedName>
        <fullName evidence="1">non-specific serine/threonine protein kinase</fullName>
        <ecNumber evidence="1">2.7.11.1</ecNumber>
    </recommendedName>
</protein>
<organism evidence="7 8">
    <name type="scientific">Tritrichomonas foetus</name>
    <dbReference type="NCBI Taxonomy" id="1144522"/>
    <lineage>
        <taxon>Eukaryota</taxon>
        <taxon>Metamonada</taxon>
        <taxon>Parabasalia</taxon>
        <taxon>Tritrichomonadida</taxon>
        <taxon>Tritrichomonadidae</taxon>
        <taxon>Tritrichomonas</taxon>
    </lineage>
</organism>
<comment type="similarity">
    <text evidence="5">Belongs to the protein kinase superfamily.</text>
</comment>
<dbReference type="InterPro" id="IPR000719">
    <property type="entry name" value="Prot_kinase_dom"/>
</dbReference>
<keyword evidence="8" id="KW-1185">Reference proteome</keyword>
<dbReference type="PROSITE" id="PS00108">
    <property type="entry name" value="PROTEIN_KINASE_ST"/>
    <property type="match status" value="1"/>
</dbReference>
<evidence type="ECO:0000256" key="2">
    <source>
        <dbReference type="ARBA" id="ARBA00022741"/>
    </source>
</evidence>
<dbReference type="InterPro" id="IPR017441">
    <property type="entry name" value="Protein_kinase_ATP_BS"/>
</dbReference>
<dbReference type="Gene3D" id="1.10.510.10">
    <property type="entry name" value="Transferase(Phosphotransferase) domain 1"/>
    <property type="match status" value="1"/>
</dbReference>
<name>A0A1J4JK62_9EUKA</name>
<gene>
    <name evidence="7" type="ORF">TRFO_09085</name>
</gene>
<dbReference type="InterPro" id="IPR050235">
    <property type="entry name" value="CK1_Ser-Thr_kinase"/>
</dbReference>
<feature type="binding site" evidence="4">
    <location>
        <position position="47"/>
    </location>
    <ligand>
        <name>ATP</name>
        <dbReference type="ChEBI" id="CHEBI:30616"/>
    </ligand>
</feature>
<dbReference type="PROSITE" id="PS00107">
    <property type="entry name" value="PROTEIN_KINASE_ATP"/>
    <property type="match status" value="1"/>
</dbReference>
<dbReference type="EMBL" id="MLAK01001082">
    <property type="protein sequence ID" value="OHS97957.1"/>
    <property type="molecule type" value="Genomic_DNA"/>
</dbReference>
<evidence type="ECO:0000256" key="5">
    <source>
        <dbReference type="RuleBase" id="RU000304"/>
    </source>
</evidence>
<evidence type="ECO:0000256" key="4">
    <source>
        <dbReference type="PROSITE-ProRule" id="PRU10141"/>
    </source>
</evidence>